<protein>
    <submittedName>
        <fullName evidence="3">Uncharacterized protein</fullName>
    </submittedName>
</protein>
<keyword evidence="2" id="KW-0472">Membrane</keyword>
<evidence type="ECO:0000256" key="2">
    <source>
        <dbReference type="SAM" id="Phobius"/>
    </source>
</evidence>
<dbReference type="AlphaFoldDB" id="A0A382C472"/>
<sequence length="165" mass="19352">MAINDIVIVSVEIIILSIMYTYMTSKIFGWRILAYRESLMIARATRKADRERSRELKAAKQARAKEERRLEREREAKKQEAVAEVRRQRAAEEARAKEEVRQTEAKSAADRIRLWEQMDGSTRWAAERYTTQLLNKGYSDRDAQHYAQQYASYVSRDMQGGEWGV</sequence>
<proteinExistence type="predicted"/>
<evidence type="ECO:0000256" key="1">
    <source>
        <dbReference type="SAM" id="MobiDB-lite"/>
    </source>
</evidence>
<accession>A0A382C472</accession>
<organism evidence="3">
    <name type="scientific">marine metagenome</name>
    <dbReference type="NCBI Taxonomy" id="408172"/>
    <lineage>
        <taxon>unclassified sequences</taxon>
        <taxon>metagenomes</taxon>
        <taxon>ecological metagenomes</taxon>
    </lineage>
</organism>
<feature type="transmembrane region" description="Helical" evidence="2">
    <location>
        <begin position="6"/>
        <end position="23"/>
    </location>
</feature>
<keyword evidence="2" id="KW-1133">Transmembrane helix</keyword>
<reference evidence="3" key="1">
    <citation type="submission" date="2018-05" db="EMBL/GenBank/DDBJ databases">
        <authorList>
            <person name="Lanie J.A."/>
            <person name="Ng W.-L."/>
            <person name="Kazmierczak K.M."/>
            <person name="Andrzejewski T.M."/>
            <person name="Davidsen T.M."/>
            <person name="Wayne K.J."/>
            <person name="Tettelin H."/>
            <person name="Glass J.I."/>
            <person name="Rusch D."/>
            <person name="Podicherti R."/>
            <person name="Tsui H.-C.T."/>
            <person name="Winkler M.E."/>
        </authorList>
    </citation>
    <scope>NUCLEOTIDE SEQUENCE</scope>
</reference>
<name>A0A382C472_9ZZZZ</name>
<feature type="region of interest" description="Disordered" evidence="1">
    <location>
        <begin position="52"/>
        <end position="82"/>
    </location>
</feature>
<dbReference type="EMBL" id="UINC01032741">
    <property type="protein sequence ID" value="SVB20895.1"/>
    <property type="molecule type" value="Genomic_DNA"/>
</dbReference>
<keyword evidence="2" id="KW-0812">Transmembrane</keyword>
<evidence type="ECO:0000313" key="3">
    <source>
        <dbReference type="EMBL" id="SVB20895.1"/>
    </source>
</evidence>
<gene>
    <name evidence="3" type="ORF">METZ01_LOCUS173749</name>
</gene>